<protein>
    <submittedName>
        <fullName evidence="1">Uncharacterized protein</fullName>
    </submittedName>
</protein>
<gene>
    <name evidence="1" type="ORF">GAK29_01388</name>
</gene>
<dbReference type="EMBL" id="WNDP01000026">
    <property type="protein sequence ID" value="KAF1026251.1"/>
    <property type="molecule type" value="Genomic_DNA"/>
</dbReference>
<evidence type="ECO:0000313" key="1">
    <source>
        <dbReference type="EMBL" id="KAF1026251.1"/>
    </source>
</evidence>
<evidence type="ECO:0000313" key="2">
    <source>
        <dbReference type="Proteomes" id="UP000490535"/>
    </source>
</evidence>
<sequence>MDLYSTQISEWTESFLPTHLNLQGRNYHLVITPNLYIDIQFTHEEMNYYLNDLYIGNIGRHFEAWFFSFKELQRLQLTDLDFLLLLPMLAVEQNQSKVVTELIAQCLSNIKSFQGHEDYIASCVVNGLTIQDDFYLDESVGVCNQQNHSIRNLQQHLDDREHIQKLNELLNTI</sequence>
<proteinExistence type="predicted"/>
<dbReference type="AlphaFoldDB" id="A0A833PDJ6"/>
<accession>A0A833PDJ6</accession>
<dbReference type="InterPro" id="IPR029086">
    <property type="entry name" value="Imm19"/>
</dbReference>
<dbReference type="Pfam" id="PF15563">
    <property type="entry name" value="Imm19"/>
    <property type="match status" value="1"/>
</dbReference>
<comment type="caution">
    <text evidence="1">The sequence shown here is derived from an EMBL/GenBank/DDBJ whole genome shotgun (WGS) entry which is preliminary data.</text>
</comment>
<name>A0A833PDJ6_ACIBZ</name>
<dbReference type="Proteomes" id="UP000490535">
    <property type="component" value="Unassembled WGS sequence"/>
</dbReference>
<organism evidence="1 2">
    <name type="scientific">Acinetobacter bereziniae</name>
    <name type="common">Acinetobacter genomosp. 10</name>
    <dbReference type="NCBI Taxonomy" id="106648"/>
    <lineage>
        <taxon>Bacteria</taxon>
        <taxon>Pseudomonadati</taxon>
        <taxon>Pseudomonadota</taxon>
        <taxon>Gammaproteobacteria</taxon>
        <taxon>Moraxellales</taxon>
        <taxon>Moraxellaceae</taxon>
        <taxon>Acinetobacter</taxon>
    </lineage>
</organism>
<reference evidence="2" key="1">
    <citation type="journal article" date="2020" name="MBio">
        <title>Horizontal gene transfer to a defensive symbiont with a reduced genome amongst a multipartite beetle microbiome.</title>
        <authorList>
            <person name="Waterworth S.C."/>
            <person name="Florez L.V."/>
            <person name="Rees E.R."/>
            <person name="Hertweck C."/>
            <person name="Kaltenpoth M."/>
            <person name="Kwan J.C."/>
        </authorList>
    </citation>
    <scope>NUCLEOTIDE SEQUENCE [LARGE SCALE GENOMIC DNA]</scope>
</reference>